<dbReference type="GO" id="GO:0006808">
    <property type="term" value="P:regulation of nitrogen utilization"/>
    <property type="evidence" value="ECO:0007669"/>
    <property type="project" value="InterPro"/>
</dbReference>
<name>F4XZ73_9CYAN</name>
<keyword evidence="2" id="KW-1185">Reference proteome</keyword>
<dbReference type="InterPro" id="IPR015867">
    <property type="entry name" value="N-reg_PII/ATP_PRibTrfase_C"/>
</dbReference>
<sequence length="110" mass="12024">MSGIKEFPMSTEDAPINNAVLVTIIGESVIRESLVKLIKSHGATGYTVSDVRGEGGHGKRLGDIPGYNTNVEIKTIVSREVSDAILRAIAEYRKRHALIAYRQDIETLSN</sequence>
<reference evidence="2" key="1">
    <citation type="journal article" date="2011" name="Proc. Natl. Acad. Sci. U.S.A.">
        <title>Genomic insights into the physiology and ecology of the marine filamentous cyanobacterium Lyngbya majuscula.</title>
        <authorList>
            <person name="Jones A.C."/>
            <person name="Monroe E.A."/>
            <person name="Podell S."/>
            <person name="Hess W.R."/>
            <person name="Klages S."/>
            <person name="Esquenazi E."/>
            <person name="Niessen S."/>
            <person name="Hoover H."/>
            <person name="Rothmann M."/>
            <person name="Lasken R.S."/>
            <person name="Yates J.R.III."/>
            <person name="Reinhardt R."/>
            <person name="Kube M."/>
            <person name="Burkart M.D."/>
            <person name="Allen E.E."/>
            <person name="Dorrestein P.C."/>
            <person name="Gerwick W.H."/>
            <person name="Gerwick L."/>
        </authorList>
    </citation>
    <scope>NUCLEOTIDE SEQUENCE [LARGE SCALE GENOMIC DNA]</scope>
    <source>
        <strain evidence="2">3L</strain>
    </source>
</reference>
<dbReference type="AlphaFoldDB" id="F4XZ73"/>
<dbReference type="HOGENOM" id="CLU_169009_0_0_3"/>
<organism evidence="1 2">
    <name type="scientific">Moorena producens 3L</name>
    <dbReference type="NCBI Taxonomy" id="489825"/>
    <lineage>
        <taxon>Bacteria</taxon>
        <taxon>Bacillati</taxon>
        <taxon>Cyanobacteriota</taxon>
        <taxon>Cyanophyceae</taxon>
        <taxon>Coleofasciculales</taxon>
        <taxon>Coleofasciculaceae</taxon>
        <taxon>Moorena</taxon>
    </lineage>
</organism>
<accession>F4XZ73</accession>
<evidence type="ECO:0008006" key="3">
    <source>
        <dbReference type="Google" id="ProtNLM"/>
    </source>
</evidence>
<dbReference type="eggNOG" id="COG0347">
    <property type="taxonomic scope" value="Bacteria"/>
</dbReference>
<dbReference type="Pfam" id="PF00543">
    <property type="entry name" value="P-II"/>
    <property type="match status" value="1"/>
</dbReference>
<evidence type="ECO:0000313" key="2">
    <source>
        <dbReference type="Proteomes" id="UP000003959"/>
    </source>
</evidence>
<dbReference type="InterPro" id="IPR011322">
    <property type="entry name" value="N-reg_PII-like_a/b"/>
</dbReference>
<dbReference type="EMBL" id="GL890960">
    <property type="protein sequence ID" value="EGJ30094.1"/>
    <property type="molecule type" value="Genomic_DNA"/>
</dbReference>
<protein>
    <recommendedName>
        <fullName evidence="3">Nitrogen regulatory protein P-II</fullName>
    </recommendedName>
</protein>
<evidence type="ECO:0000313" key="1">
    <source>
        <dbReference type="EMBL" id="EGJ30094.1"/>
    </source>
</evidence>
<dbReference type="Proteomes" id="UP000003959">
    <property type="component" value="Unassembled WGS sequence"/>
</dbReference>
<dbReference type="InterPro" id="IPR002187">
    <property type="entry name" value="N-reg_PII"/>
</dbReference>
<dbReference type="SUPFAM" id="SSF54913">
    <property type="entry name" value="GlnB-like"/>
    <property type="match status" value="1"/>
</dbReference>
<proteinExistence type="predicted"/>
<gene>
    <name evidence="1" type="ORF">LYNGBM3L_56340</name>
</gene>
<dbReference type="GO" id="GO:0030234">
    <property type="term" value="F:enzyme regulator activity"/>
    <property type="evidence" value="ECO:0007669"/>
    <property type="project" value="InterPro"/>
</dbReference>
<dbReference type="Gene3D" id="3.30.70.120">
    <property type="match status" value="1"/>
</dbReference>